<reference evidence="1" key="2">
    <citation type="submission" date="2022-01" db="EMBL/GenBank/DDBJ databases">
        <authorList>
            <person name="Yamashiro T."/>
            <person name="Shiraishi A."/>
            <person name="Satake H."/>
            <person name="Nakayama K."/>
        </authorList>
    </citation>
    <scope>NUCLEOTIDE SEQUENCE</scope>
</reference>
<proteinExistence type="predicted"/>
<sequence>MLDRTDFESWQQRIRLYCLGKDNGENIMKSITEGPFQMGTIRDTLTEGGEGALHLGPERARVFADLSAKQKDRYNAFNQGQTILGGTCKRKVVAGNALRSYRDWQWTTSKTKMLLMIAHENGVVLDEEQLLFLAGEQVTNFNDDVDDLALNVDDVFEADQCDAFESDVDEAPTIQTMFMVNLSSKIQSMMKPGRSYDSILRVLSHEMRFVVNILNSMNATSTVKIVLNKGKQIWKPKKDKLYNNSIEPDKAGSGMHRGNYLLMLVINGDPQERKSP</sequence>
<evidence type="ECO:0000313" key="2">
    <source>
        <dbReference type="Proteomes" id="UP001151760"/>
    </source>
</evidence>
<protein>
    <recommendedName>
        <fullName evidence="3">Integrase, catalytic region, zinc finger, CCHC-type, peptidase aspartic, catalytic</fullName>
    </recommendedName>
</protein>
<accession>A0ABQ5AJ13</accession>
<keyword evidence="2" id="KW-1185">Reference proteome</keyword>
<dbReference type="EMBL" id="BQNB010012367">
    <property type="protein sequence ID" value="GJT02665.1"/>
    <property type="molecule type" value="Genomic_DNA"/>
</dbReference>
<name>A0ABQ5AJ13_9ASTR</name>
<evidence type="ECO:0008006" key="3">
    <source>
        <dbReference type="Google" id="ProtNLM"/>
    </source>
</evidence>
<evidence type="ECO:0000313" key="1">
    <source>
        <dbReference type="EMBL" id="GJT02665.1"/>
    </source>
</evidence>
<reference evidence="1" key="1">
    <citation type="journal article" date="2022" name="Int. J. Mol. Sci.">
        <title>Draft Genome of Tanacetum Coccineum: Genomic Comparison of Closely Related Tanacetum-Family Plants.</title>
        <authorList>
            <person name="Yamashiro T."/>
            <person name="Shiraishi A."/>
            <person name="Nakayama K."/>
            <person name="Satake H."/>
        </authorList>
    </citation>
    <scope>NUCLEOTIDE SEQUENCE</scope>
</reference>
<dbReference type="Proteomes" id="UP001151760">
    <property type="component" value="Unassembled WGS sequence"/>
</dbReference>
<organism evidence="1 2">
    <name type="scientific">Tanacetum coccineum</name>
    <dbReference type="NCBI Taxonomy" id="301880"/>
    <lineage>
        <taxon>Eukaryota</taxon>
        <taxon>Viridiplantae</taxon>
        <taxon>Streptophyta</taxon>
        <taxon>Embryophyta</taxon>
        <taxon>Tracheophyta</taxon>
        <taxon>Spermatophyta</taxon>
        <taxon>Magnoliopsida</taxon>
        <taxon>eudicotyledons</taxon>
        <taxon>Gunneridae</taxon>
        <taxon>Pentapetalae</taxon>
        <taxon>asterids</taxon>
        <taxon>campanulids</taxon>
        <taxon>Asterales</taxon>
        <taxon>Asteraceae</taxon>
        <taxon>Asteroideae</taxon>
        <taxon>Anthemideae</taxon>
        <taxon>Anthemidinae</taxon>
        <taxon>Tanacetum</taxon>
    </lineage>
</organism>
<gene>
    <name evidence="1" type="ORF">Tco_0823834</name>
</gene>
<comment type="caution">
    <text evidence="1">The sequence shown here is derived from an EMBL/GenBank/DDBJ whole genome shotgun (WGS) entry which is preliminary data.</text>
</comment>